<evidence type="ECO:0000259" key="1">
    <source>
        <dbReference type="Pfam" id="PF06742"/>
    </source>
</evidence>
<name>A0A6C2U675_PONDE</name>
<dbReference type="Pfam" id="PF06863">
    <property type="entry name" value="DUF1254"/>
    <property type="match status" value="1"/>
</dbReference>
<proteinExistence type="predicted"/>
<dbReference type="InterPro" id="IPR010679">
    <property type="entry name" value="DUF1254"/>
</dbReference>
<dbReference type="Proteomes" id="UP000366872">
    <property type="component" value="Unassembled WGS sequence"/>
</dbReference>
<evidence type="ECO:0000313" key="3">
    <source>
        <dbReference type="EMBL" id="VGO15425.1"/>
    </source>
</evidence>
<dbReference type="Gene3D" id="2.60.120.600">
    <property type="entry name" value="Domain of unknown function DUF1214, C-terminal domain"/>
    <property type="match status" value="1"/>
</dbReference>
<dbReference type="AlphaFoldDB" id="A0A6C2U675"/>
<gene>
    <name evidence="3" type="ORF">PDESU_04008</name>
</gene>
<dbReference type="InterPro" id="IPR010621">
    <property type="entry name" value="DUF1214"/>
</dbReference>
<organism evidence="3 4">
    <name type="scientific">Pontiella desulfatans</name>
    <dbReference type="NCBI Taxonomy" id="2750659"/>
    <lineage>
        <taxon>Bacteria</taxon>
        <taxon>Pseudomonadati</taxon>
        <taxon>Kiritimatiellota</taxon>
        <taxon>Kiritimatiellia</taxon>
        <taxon>Kiritimatiellales</taxon>
        <taxon>Pontiellaceae</taxon>
        <taxon>Pontiella</taxon>
    </lineage>
</organism>
<sequence length="356" mass="40036">MKATMKPRISRKRNNAYNTPLSVAVALMTMPFGIWSVHAEGSNKPVPVNVENFVRAETSAQFDRVLDMTEGINKFVHLRGPTPLDKQNVIRMNRDTLYSAAIVDISKGATLIVPDAGERYMSIMVVNEDHYINKVIHKPGRHRLTVKEYGTPFVNLSVRTLVNASDPDDIAKANALQNQLKIEAKSAKPYTHPVYDERSFKETYDALLVLGKGMPDASATFGKKKNVDSIRHLLGTAWGWGGLPDEEAYYLNVEPNLPVGAYQLTVKDVPVDAFWSVSMYNKDGYFEPNKEESYSVNNLTGTPNEDGSFTIHFGGDPENLNHLPITEGWNYTVRFYQPRKKILDGSWIFPKIEPLK</sequence>
<evidence type="ECO:0008006" key="5">
    <source>
        <dbReference type="Google" id="ProtNLM"/>
    </source>
</evidence>
<evidence type="ECO:0000259" key="2">
    <source>
        <dbReference type="Pfam" id="PF06863"/>
    </source>
</evidence>
<dbReference type="SUPFAM" id="SSF160935">
    <property type="entry name" value="VPA0735-like"/>
    <property type="match status" value="1"/>
</dbReference>
<dbReference type="EMBL" id="CAAHFG010000002">
    <property type="protein sequence ID" value="VGO15425.1"/>
    <property type="molecule type" value="Genomic_DNA"/>
</dbReference>
<dbReference type="InterPro" id="IPR037049">
    <property type="entry name" value="DUF1214_C_sf"/>
</dbReference>
<evidence type="ECO:0000313" key="4">
    <source>
        <dbReference type="Proteomes" id="UP000366872"/>
    </source>
</evidence>
<dbReference type="Pfam" id="PF06742">
    <property type="entry name" value="DUF1214"/>
    <property type="match status" value="1"/>
</dbReference>
<feature type="domain" description="DUF1214" evidence="1">
    <location>
        <begin position="261"/>
        <end position="339"/>
    </location>
</feature>
<dbReference type="PANTHER" id="PTHR36509">
    <property type="entry name" value="BLL3101 PROTEIN"/>
    <property type="match status" value="1"/>
</dbReference>
<feature type="domain" description="DUF1254" evidence="2">
    <location>
        <begin position="72"/>
        <end position="183"/>
    </location>
</feature>
<accession>A0A6C2U675</accession>
<reference evidence="3 4" key="1">
    <citation type="submission" date="2019-04" db="EMBL/GenBank/DDBJ databases">
        <authorList>
            <person name="Van Vliet M D."/>
        </authorList>
    </citation>
    <scope>NUCLEOTIDE SEQUENCE [LARGE SCALE GENOMIC DNA]</scope>
    <source>
        <strain evidence="3 4">F1</strain>
    </source>
</reference>
<protein>
    <recommendedName>
        <fullName evidence="5">DUF1214 domain-containing protein</fullName>
    </recommendedName>
</protein>
<dbReference type="PANTHER" id="PTHR36509:SF2">
    <property type="entry name" value="BLL3101 PROTEIN"/>
    <property type="match status" value="1"/>
</dbReference>
<dbReference type="RefSeq" id="WP_222847250.1">
    <property type="nucleotide sequence ID" value="NZ_CAAHFG010000002.1"/>
</dbReference>
<keyword evidence="4" id="KW-1185">Reference proteome</keyword>